<evidence type="ECO:0000256" key="1">
    <source>
        <dbReference type="SAM" id="Coils"/>
    </source>
</evidence>
<name>A0A975GHW5_9BACT</name>
<dbReference type="InterPro" id="IPR052376">
    <property type="entry name" value="Oxidative_Scav/Glycosyltrans"/>
</dbReference>
<proteinExistence type="predicted"/>
<feature type="domain" description="C4-type zinc ribbon" evidence="2">
    <location>
        <begin position="198"/>
        <end position="229"/>
    </location>
</feature>
<organism evidence="4 5">
    <name type="scientific">Desulfonema limicola</name>
    <dbReference type="NCBI Taxonomy" id="45656"/>
    <lineage>
        <taxon>Bacteria</taxon>
        <taxon>Pseudomonadati</taxon>
        <taxon>Thermodesulfobacteriota</taxon>
        <taxon>Desulfobacteria</taxon>
        <taxon>Desulfobacterales</taxon>
        <taxon>Desulfococcaceae</taxon>
        <taxon>Desulfonema</taxon>
    </lineage>
</organism>
<dbReference type="SUPFAM" id="SSF57997">
    <property type="entry name" value="Tropomyosin"/>
    <property type="match status" value="1"/>
</dbReference>
<dbReference type="PANTHER" id="PTHR39082">
    <property type="entry name" value="PHOSPHOLIPASE C-BETA-2-RELATED"/>
    <property type="match status" value="1"/>
</dbReference>
<dbReference type="InterPro" id="IPR056003">
    <property type="entry name" value="CT398_CC_hairpin"/>
</dbReference>
<sequence length="238" mass="27712">MKEQIETLVKLQKIETETNHINTILNEVSNKINSLDTRLSSYEISISQAEESLNILKKKYRDLETDIDMNNQTINKGKDRLNGVKTNKEYQALLKGIDELNKKNFNIEEEMLTLMDQIEQTQNDIDKQKDEYENLKQEVHKEKQSIIQGSRQAQKKLSELDNARGKISAMIAPDLLKKFQMIKDQIPGPAIVPIKGIVCEGCNMNIPPQMRNDLKKFESLKFCPFCYRLIYWEEQKTD</sequence>
<dbReference type="PANTHER" id="PTHR39082:SF1">
    <property type="entry name" value="SCAVENGER RECEPTOR CLASS A MEMBER 3"/>
    <property type="match status" value="1"/>
</dbReference>
<gene>
    <name evidence="4" type="ORF">dnl_43510</name>
</gene>
<keyword evidence="5" id="KW-1185">Reference proteome</keyword>
<evidence type="ECO:0000259" key="3">
    <source>
        <dbReference type="Pfam" id="PF24481"/>
    </source>
</evidence>
<feature type="domain" description="CT398-like coiled coil hairpin" evidence="3">
    <location>
        <begin position="29"/>
        <end position="184"/>
    </location>
</feature>
<reference evidence="4" key="1">
    <citation type="journal article" date="2021" name="Microb. Physiol.">
        <title>Proteogenomic Insights into the Physiology of Marine, Sulfate-Reducing, Filamentous Desulfonema limicola and Desulfonema magnum.</title>
        <authorList>
            <person name="Schnaars V."/>
            <person name="Wohlbrand L."/>
            <person name="Scheve S."/>
            <person name="Hinrichs C."/>
            <person name="Reinhardt R."/>
            <person name="Rabus R."/>
        </authorList>
    </citation>
    <scope>NUCLEOTIDE SEQUENCE</scope>
    <source>
        <strain evidence="4">5ac10</strain>
    </source>
</reference>
<dbReference type="Proteomes" id="UP000663720">
    <property type="component" value="Chromosome"/>
</dbReference>
<accession>A0A975GHW5</accession>
<feature type="coiled-coil region" evidence="1">
    <location>
        <begin position="39"/>
        <end position="145"/>
    </location>
</feature>
<dbReference type="InterPro" id="IPR003743">
    <property type="entry name" value="Zf-RING_7"/>
</dbReference>
<dbReference type="AlphaFoldDB" id="A0A975GHW5"/>
<keyword evidence="1" id="KW-0175">Coiled coil</keyword>
<protein>
    <submittedName>
        <fullName evidence="4">C4-type zinc ribbon domain-containing protein</fullName>
    </submittedName>
</protein>
<dbReference type="Gene3D" id="1.10.287.1490">
    <property type="match status" value="1"/>
</dbReference>
<dbReference type="EMBL" id="CP061799">
    <property type="protein sequence ID" value="QTA81990.1"/>
    <property type="molecule type" value="Genomic_DNA"/>
</dbReference>
<dbReference type="RefSeq" id="WP_207687961.1">
    <property type="nucleotide sequence ID" value="NZ_CP061799.1"/>
</dbReference>
<evidence type="ECO:0000259" key="2">
    <source>
        <dbReference type="Pfam" id="PF02591"/>
    </source>
</evidence>
<dbReference type="KEGG" id="dli:dnl_43510"/>
<dbReference type="Pfam" id="PF02591">
    <property type="entry name" value="Zn_ribbon_9"/>
    <property type="match status" value="1"/>
</dbReference>
<evidence type="ECO:0000313" key="4">
    <source>
        <dbReference type="EMBL" id="QTA81990.1"/>
    </source>
</evidence>
<dbReference type="Pfam" id="PF24481">
    <property type="entry name" value="CT398_CC"/>
    <property type="match status" value="1"/>
</dbReference>
<evidence type="ECO:0000313" key="5">
    <source>
        <dbReference type="Proteomes" id="UP000663720"/>
    </source>
</evidence>